<dbReference type="CDD" id="cd01838">
    <property type="entry name" value="Isoamyl_acetate_hydrolase_like"/>
    <property type="match status" value="1"/>
</dbReference>
<dbReference type="InterPro" id="IPR036514">
    <property type="entry name" value="SGNH_hydro_sf"/>
</dbReference>
<reference evidence="2" key="1">
    <citation type="submission" date="2015-01" db="EMBL/GenBank/DDBJ databases">
        <authorList>
            <person name="Durling Mikael"/>
        </authorList>
    </citation>
    <scope>NUCLEOTIDE SEQUENCE</scope>
</reference>
<proteinExistence type="predicted"/>
<feature type="domain" description="SGNH hydrolase-type esterase" evidence="1">
    <location>
        <begin position="10"/>
        <end position="225"/>
    </location>
</feature>
<name>A0A0B7JKR6_BIOOC</name>
<dbReference type="Gene3D" id="3.40.50.1110">
    <property type="entry name" value="SGNH hydrolase"/>
    <property type="match status" value="1"/>
</dbReference>
<dbReference type="InterPro" id="IPR013830">
    <property type="entry name" value="SGNH_hydro"/>
</dbReference>
<dbReference type="PANTHER" id="PTHR14209:SF19">
    <property type="entry name" value="ISOAMYL ACETATE-HYDROLYZING ESTERASE 1 HOMOLOG"/>
    <property type="match status" value="1"/>
</dbReference>
<dbReference type="AlphaFoldDB" id="A0A0B7JKR6"/>
<dbReference type="PANTHER" id="PTHR14209">
    <property type="entry name" value="ISOAMYL ACETATE-HYDROLYZING ESTERASE 1"/>
    <property type="match status" value="1"/>
</dbReference>
<dbReference type="InterPro" id="IPR045136">
    <property type="entry name" value="Iah1-like"/>
</dbReference>
<dbReference type="Pfam" id="PF13472">
    <property type="entry name" value="Lipase_GDSL_2"/>
    <property type="match status" value="1"/>
</dbReference>
<gene>
    <name evidence="2" type="ORF">BN869_000001389_1</name>
</gene>
<protein>
    <recommendedName>
        <fullName evidence="1">SGNH hydrolase-type esterase domain-containing protein</fullName>
    </recommendedName>
</protein>
<evidence type="ECO:0000259" key="1">
    <source>
        <dbReference type="Pfam" id="PF13472"/>
    </source>
</evidence>
<accession>A0A0B7JKR6</accession>
<sequence length="256" mass="28182">MAASYPQFVLLGDSLFEHAIPITQGFSLQAKLGGLCARRIDVINRGFSGWSSRHLVQHLDQIFPAPVTGSPKIKYLAILIGANDAVLPWSPTKQHVPLEEYKENLGKIISHPSIKAHQPKIFLITPPPIDQIKHHRLDTEAGLKSALRESAISASYSEKAREVARENPNVELVDLWQAIMDRAISQAPNDYQPGGPLLGTLENGKPGGLDTLLPDGLHLGGEAYEILFDLLRPHIEADLEEKPVLPLWRELTGSEV</sequence>
<dbReference type="EMBL" id="CDPU01000002">
    <property type="protein sequence ID" value="CEO45334.1"/>
    <property type="molecule type" value="Genomic_DNA"/>
</dbReference>
<evidence type="ECO:0000313" key="2">
    <source>
        <dbReference type="EMBL" id="CEO45334.1"/>
    </source>
</evidence>
<organism evidence="2">
    <name type="scientific">Bionectria ochroleuca</name>
    <name type="common">Gliocladium roseum</name>
    <dbReference type="NCBI Taxonomy" id="29856"/>
    <lineage>
        <taxon>Eukaryota</taxon>
        <taxon>Fungi</taxon>
        <taxon>Dikarya</taxon>
        <taxon>Ascomycota</taxon>
        <taxon>Pezizomycotina</taxon>
        <taxon>Sordariomycetes</taxon>
        <taxon>Hypocreomycetidae</taxon>
        <taxon>Hypocreales</taxon>
        <taxon>Bionectriaceae</taxon>
        <taxon>Clonostachys</taxon>
    </lineage>
</organism>
<dbReference type="SUPFAM" id="SSF52266">
    <property type="entry name" value="SGNH hydrolase"/>
    <property type="match status" value="1"/>
</dbReference>